<dbReference type="AlphaFoldDB" id="A0A455UGG4"/>
<protein>
    <recommendedName>
        <fullName evidence="3">ATPase AAA-type core domain-containing protein</fullName>
    </recommendedName>
</protein>
<accession>A0A455UGG4</accession>
<dbReference type="Proteomes" id="UP000320231">
    <property type="component" value="Chromosome"/>
</dbReference>
<evidence type="ECO:0008006" key="3">
    <source>
        <dbReference type="Google" id="ProtNLM"/>
    </source>
</evidence>
<sequence length="92" mass="10681">MDLNLHTHLAELIIKIFNDERLNTKGAQLIFSTHNVSLMSPENLRRDQVWIAEKESGVTTLVSLEDFDKNLVKIDSPFGRWYDDGEFGVYRK</sequence>
<evidence type="ECO:0000313" key="2">
    <source>
        <dbReference type="Proteomes" id="UP000320231"/>
    </source>
</evidence>
<organism evidence="1 2">
    <name type="scientific">Vreelandella sulfidaeris</name>
    <dbReference type="NCBI Taxonomy" id="115553"/>
    <lineage>
        <taxon>Bacteria</taxon>
        <taxon>Pseudomonadati</taxon>
        <taxon>Pseudomonadota</taxon>
        <taxon>Gammaproteobacteria</taxon>
        <taxon>Oceanospirillales</taxon>
        <taxon>Halomonadaceae</taxon>
        <taxon>Vreelandella</taxon>
    </lineage>
</organism>
<gene>
    <name evidence="1" type="ORF">HSBAA_47040</name>
</gene>
<dbReference type="EMBL" id="AP019514">
    <property type="protein sequence ID" value="BBI63398.1"/>
    <property type="molecule type" value="Genomic_DNA"/>
</dbReference>
<evidence type="ECO:0000313" key="1">
    <source>
        <dbReference type="EMBL" id="BBI63398.1"/>
    </source>
</evidence>
<name>A0A455UGG4_9GAMM</name>
<dbReference type="KEGG" id="hsr:HSBAA_47040"/>
<reference evidence="1 2" key="1">
    <citation type="journal article" date="2019" name="Microbiol. Resour. Announc.">
        <title>Complete Genome Sequence of Halomonas sulfidaeris Strain Esulfide1 Isolated from a Metal Sulfide Rock at a Depth of 2,200 Meters, Obtained Using Nanopore Sequencing.</title>
        <authorList>
            <person name="Saito M."/>
            <person name="Nishigata A."/>
            <person name="Galipon J."/>
            <person name="Arakawa K."/>
        </authorList>
    </citation>
    <scope>NUCLEOTIDE SEQUENCE [LARGE SCALE GENOMIC DNA]</scope>
    <source>
        <strain evidence="1 2">ATCC BAA-803</strain>
    </source>
</reference>
<proteinExistence type="predicted"/>